<evidence type="ECO:0000256" key="4">
    <source>
        <dbReference type="ARBA" id="ARBA00023139"/>
    </source>
</evidence>
<feature type="chain" id="PRO_5045668308" description="Carbohydrate ABC transporter substrate-binding protein (CUT1 family)" evidence="6">
    <location>
        <begin position="25"/>
        <end position="428"/>
    </location>
</feature>
<evidence type="ECO:0000313" key="8">
    <source>
        <dbReference type="Proteomes" id="UP001500190"/>
    </source>
</evidence>
<dbReference type="PANTHER" id="PTHR43649:SF33">
    <property type="entry name" value="POLYGALACTURONAN_RHAMNOGALACTURONAN-BINDING PROTEIN YTCQ"/>
    <property type="match status" value="1"/>
</dbReference>
<dbReference type="InterPro" id="IPR006059">
    <property type="entry name" value="SBP"/>
</dbReference>
<gene>
    <name evidence="7" type="ORF">GCM10009742_52680</name>
</gene>
<dbReference type="PROSITE" id="PS51257">
    <property type="entry name" value="PROKAR_LIPOPROTEIN"/>
    <property type="match status" value="1"/>
</dbReference>
<evidence type="ECO:0000256" key="2">
    <source>
        <dbReference type="ARBA" id="ARBA00022729"/>
    </source>
</evidence>
<dbReference type="SUPFAM" id="SSF53850">
    <property type="entry name" value="Periplasmic binding protein-like II"/>
    <property type="match status" value="1"/>
</dbReference>
<evidence type="ECO:0000313" key="7">
    <source>
        <dbReference type="EMBL" id="GAA1598646.1"/>
    </source>
</evidence>
<dbReference type="EMBL" id="BAAAND010000008">
    <property type="protein sequence ID" value="GAA1598646.1"/>
    <property type="molecule type" value="Genomic_DNA"/>
</dbReference>
<dbReference type="Pfam" id="PF01547">
    <property type="entry name" value="SBP_bac_1"/>
    <property type="match status" value="1"/>
</dbReference>
<sequence>MKSPIAGRITATCTAAALAATALAGCGSGSGAGSSAGKELTYWSMWKDGEPQQTALKASIAEFTQQTGIKVNVQWQGRDVLTKLQPTLMNSPAADLIDNPYNNVKSKIPAGGAEDLGGVLGQKVSGEDKTVGEVIPEDLQKLAAVDGKHPMLPYVITCNSIWYNGARFPQLAKNPPATWQAFQQLVGKQKLALDADIPGYNASWYISLVIAKLGVGSFHQAAADKTGATWDKPQYAAAAAQVEQLAKGGYFADGYNASKFPAMQQKWATNKADFILMGSWLPSEAKTYAAEGFQYRTFNFPADGSPSTPVACQPSGWVVPAKAEHKPAAEQLIAFLYGKKQMQSYEDATASLMARQDVSVAPAAADIAALVKKNGTYMNADGVTADFSDWWTKVFLPLDDQLVTGKLSAADFIGKLKSQSADYWKRGQ</sequence>
<evidence type="ECO:0000256" key="6">
    <source>
        <dbReference type="SAM" id="SignalP"/>
    </source>
</evidence>
<dbReference type="InterPro" id="IPR050490">
    <property type="entry name" value="Bact_solute-bd_prot1"/>
</dbReference>
<comment type="caution">
    <text evidence="7">The sequence shown here is derived from an EMBL/GenBank/DDBJ whole genome shotgun (WGS) entry which is preliminary data.</text>
</comment>
<evidence type="ECO:0000256" key="1">
    <source>
        <dbReference type="ARBA" id="ARBA00022475"/>
    </source>
</evidence>
<evidence type="ECO:0000256" key="5">
    <source>
        <dbReference type="ARBA" id="ARBA00023288"/>
    </source>
</evidence>
<feature type="signal peptide" evidence="6">
    <location>
        <begin position="1"/>
        <end position="24"/>
    </location>
</feature>
<dbReference type="RefSeq" id="WP_344195942.1">
    <property type="nucleotide sequence ID" value="NZ_BAAAND010000008.1"/>
</dbReference>
<protein>
    <recommendedName>
        <fullName evidence="9">Carbohydrate ABC transporter substrate-binding protein (CUT1 family)</fullName>
    </recommendedName>
</protein>
<evidence type="ECO:0008006" key="9">
    <source>
        <dbReference type="Google" id="ProtNLM"/>
    </source>
</evidence>
<keyword evidence="3" id="KW-0472">Membrane</keyword>
<organism evidence="7 8">
    <name type="scientific">Kribbella karoonensis</name>
    <dbReference type="NCBI Taxonomy" id="324851"/>
    <lineage>
        <taxon>Bacteria</taxon>
        <taxon>Bacillati</taxon>
        <taxon>Actinomycetota</taxon>
        <taxon>Actinomycetes</taxon>
        <taxon>Propionibacteriales</taxon>
        <taxon>Kribbellaceae</taxon>
        <taxon>Kribbella</taxon>
    </lineage>
</organism>
<keyword evidence="5" id="KW-0449">Lipoprotein</keyword>
<keyword evidence="1" id="KW-1003">Cell membrane</keyword>
<keyword evidence="8" id="KW-1185">Reference proteome</keyword>
<evidence type="ECO:0000256" key="3">
    <source>
        <dbReference type="ARBA" id="ARBA00023136"/>
    </source>
</evidence>
<keyword evidence="4" id="KW-0564">Palmitate</keyword>
<accession>A0ABN2E7C9</accession>
<proteinExistence type="predicted"/>
<keyword evidence="2 6" id="KW-0732">Signal</keyword>
<dbReference type="Proteomes" id="UP001500190">
    <property type="component" value="Unassembled WGS sequence"/>
</dbReference>
<dbReference type="Gene3D" id="3.40.190.10">
    <property type="entry name" value="Periplasmic binding protein-like II"/>
    <property type="match status" value="1"/>
</dbReference>
<name>A0ABN2E7C9_9ACTN</name>
<dbReference type="PANTHER" id="PTHR43649">
    <property type="entry name" value="ARABINOSE-BINDING PROTEIN-RELATED"/>
    <property type="match status" value="1"/>
</dbReference>
<reference evidence="7 8" key="1">
    <citation type="journal article" date="2019" name="Int. J. Syst. Evol. Microbiol.">
        <title>The Global Catalogue of Microorganisms (GCM) 10K type strain sequencing project: providing services to taxonomists for standard genome sequencing and annotation.</title>
        <authorList>
            <consortium name="The Broad Institute Genomics Platform"/>
            <consortium name="The Broad Institute Genome Sequencing Center for Infectious Disease"/>
            <person name="Wu L."/>
            <person name="Ma J."/>
        </authorList>
    </citation>
    <scope>NUCLEOTIDE SEQUENCE [LARGE SCALE GENOMIC DNA]</scope>
    <source>
        <strain evidence="7 8">JCM 14304</strain>
    </source>
</reference>